<keyword evidence="5" id="KW-1133">Transmembrane helix</keyword>
<organism evidence="9 10">
    <name type="scientific">Coccomyxa viridis</name>
    <dbReference type="NCBI Taxonomy" id="1274662"/>
    <lineage>
        <taxon>Eukaryota</taxon>
        <taxon>Viridiplantae</taxon>
        <taxon>Chlorophyta</taxon>
        <taxon>core chlorophytes</taxon>
        <taxon>Trebouxiophyceae</taxon>
        <taxon>Trebouxiophyceae incertae sedis</taxon>
        <taxon>Coccomyxaceae</taxon>
        <taxon>Coccomyxa</taxon>
    </lineage>
</organism>
<dbReference type="Pfam" id="PF14295">
    <property type="entry name" value="PAN_4"/>
    <property type="match status" value="1"/>
</dbReference>
<evidence type="ECO:0000256" key="4">
    <source>
        <dbReference type="ARBA" id="ARBA00022692"/>
    </source>
</evidence>
<dbReference type="AlphaFoldDB" id="A0AAV1IFG8"/>
<name>A0AAV1IFG8_9CHLO</name>
<evidence type="ECO:0000256" key="5">
    <source>
        <dbReference type="ARBA" id="ARBA00022989"/>
    </source>
</evidence>
<dbReference type="InterPro" id="IPR056508">
    <property type="entry name" value="HPAT-like"/>
</dbReference>
<comment type="subcellular location">
    <subcellularLocation>
        <location evidence="1">Membrane</location>
        <topology evidence="1">Single-pass membrane protein</topology>
    </subcellularLocation>
</comment>
<dbReference type="Pfam" id="PF23452">
    <property type="entry name" value="HPAT"/>
    <property type="match status" value="1"/>
</dbReference>
<keyword evidence="4" id="KW-0812">Transmembrane</keyword>
<comment type="caution">
    <text evidence="9">The sequence shown here is derived from an EMBL/GenBank/DDBJ whole genome shotgun (WGS) entry which is preliminary data.</text>
</comment>
<keyword evidence="3" id="KW-0808">Transferase</keyword>
<dbReference type="GO" id="GO:0016757">
    <property type="term" value="F:glycosyltransferase activity"/>
    <property type="evidence" value="ECO:0007669"/>
    <property type="project" value="UniProtKB-KW"/>
</dbReference>
<evidence type="ECO:0000256" key="1">
    <source>
        <dbReference type="ARBA" id="ARBA00004167"/>
    </source>
</evidence>
<keyword evidence="10" id="KW-1185">Reference proteome</keyword>
<evidence type="ECO:0000313" key="10">
    <source>
        <dbReference type="Proteomes" id="UP001314263"/>
    </source>
</evidence>
<dbReference type="InterPro" id="IPR003609">
    <property type="entry name" value="Pan_app"/>
</dbReference>
<feature type="domain" description="Apple" evidence="7">
    <location>
        <begin position="125"/>
        <end position="185"/>
    </location>
</feature>
<evidence type="ECO:0000256" key="3">
    <source>
        <dbReference type="ARBA" id="ARBA00022679"/>
    </source>
</evidence>
<accession>A0AAV1IFG8</accession>
<evidence type="ECO:0000256" key="6">
    <source>
        <dbReference type="ARBA" id="ARBA00023136"/>
    </source>
</evidence>
<feature type="domain" description="Hydroxyproline O-arabinosyltransferase-like" evidence="8">
    <location>
        <begin position="228"/>
        <end position="474"/>
    </location>
</feature>
<evidence type="ECO:0000256" key="2">
    <source>
        <dbReference type="ARBA" id="ARBA00022676"/>
    </source>
</evidence>
<dbReference type="EMBL" id="CAUYUE010000013">
    <property type="protein sequence ID" value="CAK0786068.1"/>
    <property type="molecule type" value="Genomic_DNA"/>
</dbReference>
<dbReference type="PANTHER" id="PTHR31485:SF4">
    <property type="entry name" value="HYDROXYPROLINE O-ARABINOSYLTRANSFERASE RDN1"/>
    <property type="match status" value="1"/>
</dbReference>
<evidence type="ECO:0000259" key="7">
    <source>
        <dbReference type="Pfam" id="PF14295"/>
    </source>
</evidence>
<reference evidence="9 10" key="1">
    <citation type="submission" date="2023-10" db="EMBL/GenBank/DDBJ databases">
        <authorList>
            <person name="Maclean D."/>
            <person name="Macfadyen A."/>
        </authorList>
    </citation>
    <scope>NUCLEOTIDE SEQUENCE [LARGE SCALE GENOMIC DNA]</scope>
</reference>
<keyword evidence="2" id="KW-0328">Glycosyltransferase</keyword>
<dbReference type="Gene3D" id="3.50.4.10">
    <property type="entry name" value="Hepatocyte Growth Factor"/>
    <property type="match status" value="1"/>
</dbReference>
<proteinExistence type="predicted"/>
<dbReference type="Proteomes" id="UP001314263">
    <property type="component" value="Unassembled WGS sequence"/>
</dbReference>
<sequence>MLLQHSRLLLILTAVLTFLLTISSVRVLSGFIAAQHNAASTSKGSTPGEWGRFIGQTEANIESHMPHLLHRDSKLGIKGDPSFAATNERVIDAKILDEDPRKAWETPNTPVHGRDRGNCTYLPHTDYWGEALKWGPQHKLDSAEACCRACQDYRPANDDDMDCNVWVYCGDKEKCLGSYKECWLKHLAHPEASNPATGPTVPWTSGLIGHYPAAEKDPQQVGGGERRYHVVITAQGSAVHWQARVHYYWYRKVRQQCEEEKGVDCQMGGFTRILHSGQPDDLVDEIPTHVVEPLQDKDNKGYVVLNRPYAFVQWLRAAVFPERFVFMSEPDHLWLRPMPNLMADRTPAAFPFFYIEPAKKDFKHITEKFTGPLTLRQAESIVPMGNAPTLMSLKHLKQIAPTWMNTSKAIFDDKEAHEAWGWVLEMYAFTISCYLEGVPPAALHIKMMGQPPWDAKLSDGFFLLHYTYGMDYDKICPFLIW</sequence>
<protein>
    <submittedName>
        <fullName evidence="9">Uncharacterized protein</fullName>
    </submittedName>
</protein>
<dbReference type="InterPro" id="IPR044845">
    <property type="entry name" value="HPAT/SRGT1-like"/>
</dbReference>
<evidence type="ECO:0000313" key="9">
    <source>
        <dbReference type="EMBL" id="CAK0786068.1"/>
    </source>
</evidence>
<evidence type="ECO:0000259" key="8">
    <source>
        <dbReference type="Pfam" id="PF23452"/>
    </source>
</evidence>
<gene>
    <name evidence="9" type="ORF">CVIRNUC_009281</name>
</gene>
<keyword evidence="6" id="KW-0472">Membrane</keyword>
<dbReference type="PANTHER" id="PTHR31485">
    <property type="entry name" value="PEPTIDYL SERINE ALPHA-GALACTOSYLTRANSFERASE"/>
    <property type="match status" value="1"/>
</dbReference>
<dbReference type="GO" id="GO:0016020">
    <property type="term" value="C:membrane"/>
    <property type="evidence" value="ECO:0007669"/>
    <property type="project" value="UniProtKB-SubCell"/>
</dbReference>